<dbReference type="EMBL" id="JAKMXF010000318">
    <property type="protein sequence ID" value="KAI6649772.1"/>
    <property type="molecule type" value="Genomic_DNA"/>
</dbReference>
<reference evidence="3 4" key="1">
    <citation type="journal article" date="2023" name="BMC Biol.">
        <title>The compact genome of the sponge Oopsacas minuta (Hexactinellida) is lacking key metazoan core genes.</title>
        <authorList>
            <person name="Santini S."/>
            <person name="Schenkelaars Q."/>
            <person name="Jourda C."/>
            <person name="Duchesne M."/>
            <person name="Belahbib H."/>
            <person name="Rocher C."/>
            <person name="Selva M."/>
            <person name="Riesgo A."/>
            <person name="Vervoort M."/>
            <person name="Leys S.P."/>
            <person name="Kodjabachian L."/>
            <person name="Le Bivic A."/>
            <person name="Borchiellini C."/>
            <person name="Claverie J.M."/>
            <person name="Renard E."/>
        </authorList>
    </citation>
    <scope>NUCLEOTIDE SEQUENCE [LARGE SCALE GENOMIC DNA]</scope>
    <source>
        <strain evidence="3">SPO-2</strain>
    </source>
</reference>
<keyword evidence="1" id="KW-0677">Repeat</keyword>
<accession>A0AAV7JLD4</accession>
<keyword evidence="4" id="KW-1185">Reference proteome</keyword>
<evidence type="ECO:0000256" key="2">
    <source>
        <dbReference type="SAM" id="MobiDB-lite"/>
    </source>
</evidence>
<name>A0AAV7JLD4_9METZ</name>
<dbReference type="AlphaFoldDB" id="A0AAV7JLD4"/>
<organism evidence="3 4">
    <name type="scientific">Oopsacas minuta</name>
    <dbReference type="NCBI Taxonomy" id="111878"/>
    <lineage>
        <taxon>Eukaryota</taxon>
        <taxon>Metazoa</taxon>
        <taxon>Porifera</taxon>
        <taxon>Hexactinellida</taxon>
        <taxon>Hexasterophora</taxon>
        <taxon>Lyssacinosida</taxon>
        <taxon>Leucopsacidae</taxon>
        <taxon>Oopsacas</taxon>
    </lineage>
</organism>
<evidence type="ECO:0000313" key="4">
    <source>
        <dbReference type="Proteomes" id="UP001165289"/>
    </source>
</evidence>
<protein>
    <submittedName>
        <fullName evidence="3">MORN repeat-containing protein 1</fullName>
    </submittedName>
</protein>
<dbReference type="SUPFAM" id="SSF82185">
    <property type="entry name" value="Histone H3 K4-specific methyltransferase SET7/9 N-terminal domain"/>
    <property type="match status" value="2"/>
</dbReference>
<dbReference type="SMART" id="SM00698">
    <property type="entry name" value="MORN"/>
    <property type="match status" value="8"/>
</dbReference>
<feature type="region of interest" description="Disordered" evidence="2">
    <location>
        <begin position="390"/>
        <end position="416"/>
    </location>
</feature>
<gene>
    <name evidence="3" type="ORF">LOD99_6561</name>
</gene>
<comment type="caution">
    <text evidence="3">The sequence shown here is derived from an EMBL/GenBank/DDBJ whole genome shotgun (WGS) entry which is preliminary data.</text>
</comment>
<proteinExistence type="predicted"/>
<dbReference type="GO" id="GO:0005829">
    <property type="term" value="C:cytosol"/>
    <property type="evidence" value="ECO:0007669"/>
    <property type="project" value="TreeGrafter"/>
</dbReference>
<dbReference type="PANTHER" id="PTHR43215:SF14">
    <property type="entry name" value="RADIAL SPOKE HEAD 1 HOMOLOG"/>
    <property type="match status" value="1"/>
</dbReference>
<dbReference type="Gene3D" id="2.20.110.10">
    <property type="entry name" value="Histone H3 K4-specific methyltransferase SET7/9 N-terminal domain"/>
    <property type="match status" value="4"/>
</dbReference>
<evidence type="ECO:0000313" key="3">
    <source>
        <dbReference type="EMBL" id="KAI6649772.1"/>
    </source>
</evidence>
<dbReference type="InterPro" id="IPR003409">
    <property type="entry name" value="MORN"/>
</dbReference>
<dbReference type="Pfam" id="PF02493">
    <property type="entry name" value="MORN"/>
    <property type="match status" value="8"/>
</dbReference>
<dbReference type="PANTHER" id="PTHR43215">
    <property type="entry name" value="RADIAL SPOKE HEAD 1 HOMOLOG"/>
    <property type="match status" value="1"/>
</dbReference>
<sequence length="459" mass="51240">MSGIGRYEGQTKSQARHGVGVYYYPNKFFKYEGEWREGKKHGTGKLILGDGGYYEGAFYEGEIEGNGERLYGHSGAKYVGHFSKGERDGLGRYEESDGSYYEGNWCYNKKEGFGSSLQVDGSFYEGEWHNNVKHGEGMQRGTDGVKYEGGWINGQRHGHGKFVMSDKSLYEGQFKNGVFHGQGTLRHSSGIVRICPWVKGEPFSQPVAFVFQFKKNVSFDHGKPFTLNVVVVDKNGNTFEEENGRKIELRVSRMGKIGENVSERNWMNLLVRKSSDSDNITHTSRSTPVIPFSSQASIDESDSPFKILEPAQTVKGFVCFKNVYLPTFPADLKDKAFNKLNNAKPLKDKVMIFDNTTQSDGEEASGSFSLSETNLLRNKTKGKRVGILKSQSRGNSIETEDQNRDSAPLSTVDGTKTPTFGLSEDLTIAAIDVTDNPFPIRIPTKHLPVYIVIPTKTLK</sequence>
<dbReference type="Proteomes" id="UP001165289">
    <property type="component" value="Unassembled WGS sequence"/>
</dbReference>
<evidence type="ECO:0000256" key="1">
    <source>
        <dbReference type="ARBA" id="ARBA00022737"/>
    </source>
</evidence>